<accession>A0A368VJZ0</accession>
<comment type="caution">
    <text evidence="2">The sequence shown here is derived from an EMBL/GenBank/DDBJ whole genome shotgun (WGS) entry which is preliminary data.</text>
</comment>
<dbReference type="Gene3D" id="3.30.457.10">
    <property type="entry name" value="Copper amine oxidase-like, N-terminal domain"/>
    <property type="match status" value="1"/>
</dbReference>
<dbReference type="SUPFAM" id="SSF55383">
    <property type="entry name" value="Copper amine oxidase, domain N"/>
    <property type="match status" value="1"/>
</dbReference>
<evidence type="ECO:0000313" key="3">
    <source>
        <dbReference type="Proteomes" id="UP000252415"/>
    </source>
</evidence>
<dbReference type="Pfam" id="PF07833">
    <property type="entry name" value="Cu_amine_oxidN1"/>
    <property type="match status" value="1"/>
</dbReference>
<dbReference type="PROSITE" id="PS51257">
    <property type="entry name" value="PROKAR_LIPOPROTEIN"/>
    <property type="match status" value="1"/>
</dbReference>
<dbReference type="InterPro" id="IPR012854">
    <property type="entry name" value="Cu_amine_oxidase-like_N"/>
</dbReference>
<proteinExistence type="predicted"/>
<dbReference type="InterPro" id="IPR036582">
    <property type="entry name" value="Mao_N_sf"/>
</dbReference>
<dbReference type="EMBL" id="QPJD01000020">
    <property type="protein sequence ID" value="RCW41966.1"/>
    <property type="molecule type" value="Genomic_DNA"/>
</dbReference>
<evidence type="ECO:0000259" key="1">
    <source>
        <dbReference type="Pfam" id="PF07833"/>
    </source>
</evidence>
<gene>
    <name evidence="2" type="ORF">DFP97_120103</name>
</gene>
<feature type="domain" description="Copper amine oxidase-like N-terminal" evidence="1">
    <location>
        <begin position="431"/>
        <end position="523"/>
    </location>
</feature>
<dbReference type="Proteomes" id="UP000252415">
    <property type="component" value="Unassembled WGS sequence"/>
</dbReference>
<name>A0A368VJZ0_9BACL</name>
<keyword evidence="3" id="KW-1185">Reference proteome</keyword>
<evidence type="ECO:0000313" key="2">
    <source>
        <dbReference type="EMBL" id="RCW41966.1"/>
    </source>
</evidence>
<dbReference type="AlphaFoldDB" id="A0A368VJZ0"/>
<protein>
    <submittedName>
        <fullName evidence="2">Copper amine oxidase-like protein</fullName>
    </submittedName>
</protein>
<reference evidence="2 3" key="1">
    <citation type="submission" date="2018-07" db="EMBL/GenBank/DDBJ databases">
        <title>Genomic Encyclopedia of Type Strains, Phase III (KMG-III): the genomes of soil and plant-associated and newly described type strains.</title>
        <authorList>
            <person name="Whitman W."/>
        </authorList>
    </citation>
    <scope>NUCLEOTIDE SEQUENCE [LARGE SCALE GENOMIC DNA]</scope>
    <source>
        <strain evidence="2 3">CECT 7506</strain>
    </source>
</reference>
<sequence>MVKKFGRSSKLLALLLTLTLVFVAGCQAIGNVDFNTVLKNALKVTSSEGKQSIELKMLLDEQAFVGLPEEEVALMKMVSSLKLQLDNVKMQDSSHLSLDGSLIFGDATSIKFSLKMSDKLAVMELEGAKQPFVLDLTSESLLGLTGIPVLPDANEENPAAPALDKASMTALGHQIVDTIGAYAINNLPNPERIEVKPAIEPINGISTSLTHVHVDLNGPEIWTWVKKYVDALVADRAGLDKMIAGVFEILASNPEVWAAVGMVNPLQEGGLDAPTPEEMVKETSNAVAVLLTELQAELKLMETEEKETLDEVFSKNLTIKADVYIDNKLDIRKQVYELSYVPSANPELAVLPLKGLSIKVESEAWNVNGTVKAEVPVASESAIRAEQLFTMQGYQILKHFDEKSTIYDLLKNKLHIGKQSMSWFTDDEYNPPIVTAVGVTIIPLRDTAEQFGAVITYDPKTKGIKVFDEATNTTIVVKIGSDKAVVNGKTVKWAFPVTVVDGAAYVPARNLASALGAKISWTDFYEDVKIFKIEREV</sequence>
<organism evidence="2 3">
    <name type="scientific">Paenibacillus prosopidis</name>
    <dbReference type="NCBI Taxonomy" id="630520"/>
    <lineage>
        <taxon>Bacteria</taxon>
        <taxon>Bacillati</taxon>
        <taxon>Bacillota</taxon>
        <taxon>Bacilli</taxon>
        <taxon>Bacillales</taxon>
        <taxon>Paenibacillaceae</taxon>
        <taxon>Paenibacillus</taxon>
    </lineage>
</organism>